<dbReference type="RefSeq" id="XP_009227908.1">
    <property type="nucleotide sequence ID" value="XM_009229644.1"/>
</dbReference>
<name>J3PE30_GAET3</name>
<evidence type="ECO:0000313" key="2">
    <source>
        <dbReference type="EMBL" id="EJT70730.1"/>
    </source>
</evidence>
<sequence length="373" mass="41264">MSPSTAIAPSAPASSSRAGNKFRAQQSARVAKNFKPSSKSTTPAGQWTMPDRIKKQLSTWSALSEKAPPRSSLRRDMRTLYWGDEVHEMMAAEALMQLDDGDDVTAWGRWRAERALARATDGIGENHMFRTAGLLAEARRAQRNLLLFPDPAVSVDAPDSEAEDALEDAEHLARARRRHRAGDHTSCNPTTTVDDMDDAAADLLCDDPAMYISSFSFSAYTYTFSTLPKTSKASWTWSVGSKLLECFGKTGLAHVFGDNMPHLSGYPDDQPVVVSTEEDVARGPLVGLVGSLPHLARLGCDYCIHSRPLGRDNPASIGGILFYTVFNVWYRGQENNGRMDPVSLAKPRDVSRYCVLSFQSIKFYQIKRKYIFT</sequence>
<reference evidence="2" key="3">
    <citation type="submission" date="2010-09" db="EMBL/GenBank/DDBJ databases">
        <title>Annotation of Gaeumannomyces graminis var. tritici R3-111a-1.</title>
        <authorList>
            <consortium name="The Broad Institute Genome Sequencing Platform"/>
            <person name="Ma L.-J."/>
            <person name="Dead R."/>
            <person name="Young S.K."/>
            <person name="Zeng Q."/>
            <person name="Gargeya S."/>
            <person name="Fitzgerald M."/>
            <person name="Haas B."/>
            <person name="Abouelleil A."/>
            <person name="Alvarado L."/>
            <person name="Arachchi H.M."/>
            <person name="Berlin A."/>
            <person name="Brown A."/>
            <person name="Chapman S.B."/>
            <person name="Chen Z."/>
            <person name="Dunbar C."/>
            <person name="Freedman E."/>
            <person name="Gearin G."/>
            <person name="Gellesch M."/>
            <person name="Goldberg J."/>
            <person name="Griggs A."/>
            <person name="Gujja S."/>
            <person name="Heiman D."/>
            <person name="Howarth C."/>
            <person name="Larson L."/>
            <person name="Lui A."/>
            <person name="MacDonald P.J.P."/>
            <person name="Mehta T."/>
            <person name="Montmayeur A."/>
            <person name="Murphy C."/>
            <person name="Neiman D."/>
            <person name="Pearson M."/>
            <person name="Priest M."/>
            <person name="Roberts A."/>
            <person name="Saif S."/>
            <person name="Shea T."/>
            <person name="Shenoy N."/>
            <person name="Sisk P."/>
            <person name="Stolte C."/>
            <person name="Sykes S."/>
            <person name="Yandava C."/>
            <person name="Wortman J."/>
            <person name="Nusbaum C."/>
            <person name="Birren B."/>
        </authorList>
    </citation>
    <scope>NUCLEOTIDE SEQUENCE</scope>
    <source>
        <strain evidence="2">R3-111a-1</strain>
    </source>
</reference>
<evidence type="ECO:0000313" key="3">
    <source>
        <dbReference type="EnsemblFungi" id="EJT70730"/>
    </source>
</evidence>
<feature type="region of interest" description="Disordered" evidence="1">
    <location>
        <begin position="1"/>
        <end position="47"/>
    </location>
</feature>
<reference evidence="3" key="4">
    <citation type="journal article" date="2015" name="G3 (Bethesda)">
        <title>Genome sequences of three phytopathogenic species of the Magnaporthaceae family of fungi.</title>
        <authorList>
            <person name="Okagaki L.H."/>
            <person name="Nunes C.C."/>
            <person name="Sailsbery J."/>
            <person name="Clay B."/>
            <person name="Brown D."/>
            <person name="John T."/>
            <person name="Oh Y."/>
            <person name="Young N."/>
            <person name="Fitzgerald M."/>
            <person name="Haas B.J."/>
            <person name="Zeng Q."/>
            <person name="Young S."/>
            <person name="Adiconis X."/>
            <person name="Fan L."/>
            <person name="Levin J.Z."/>
            <person name="Mitchell T.K."/>
            <person name="Okubara P.A."/>
            <person name="Farman M.L."/>
            <person name="Kohn L.M."/>
            <person name="Birren B."/>
            <person name="Ma L.-J."/>
            <person name="Dean R.A."/>
        </authorList>
    </citation>
    <scope>NUCLEOTIDE SEQUENCE</scope>
    <source>
        <strain evidence="3">R3-111a-1</strain>
    </source>
</reference>
<dbReference type="EMBL" id="GL385401">
    <property type="protein sequence ID" value="EJT70730.1"/>
    <property type="molecule type" value="Genomic_DNA"/>
</dbReference>
<dbReference type="VEuPathDB" id="FungiDB:GGTG_11753"/>
<dbReference type="Proteomes" id="UP000006039">
    <property type="component" value="Unassembled WGS sequence"/>
</dbReference>
<proteinExistence type="predicted"/>
<dbReference type="AlphaFoldDB" id="J3PE30"/>
<dbReference type="GeneID" id="20352211"/>
<reference evidence="3" key="5">
    <citation type="submission" date="2018-04" db="UniProtKB">
        <authorList>
            <consortium name="EnsemblFungi"/>
        </authorList>
    </citation>
    <scope>IDENTIFICATION</scope>
    <source>
        <strain evidence="3">R3-111a-1</strain>
    </source>
</reference>
<protein>
    <submittedName>
        <fullName evidence="2 3">Uncharacterized protein</fullName>
    </submittedName>
</protein>
<feature type="compositionally biased region" description="Polar residues" evidence="1">
    <location>
        <begin position="35"/>
        <end position="45"/>
    </location>
</feature>
<feature type="compositionally biased region" description="Low complexity" evidence="1">
    <location>
        <begin position="1"/>
        <end position="18"/>
    </location>
</feature>
<reference evidence="2" key="2">
    <citation type="submission" date="2010-07" db="EMBL/GenBank/DDBJ databases">
        <authorList>
            <consortium name="The Broad Institute Genome Sequencing Platform"/>
            <consortium name="Broad Institute Genome Sequencing Center for Infectious Disease"/>
            <person name="Ma L.-J."/>
            <person name="Dead R."/>
            <person name="Young S."/>
            <person name="Zeng Q."/>
            <person name="Koehrsen M."/>
            <person name="Alvarado L."/>
            <person name="Berlin A."/>
            <person name="Chapman S.B."/>
            <person name="Chen Z."/>
            <person name="Freedman E."/>
            <person name="Gellesch M."/>
            <person name="Goldberg J."/>
            <person name="Griggs A."/>
            <person name="Gujja S."/>
            <person name="Heilman E.R."/>
            <person name="Heiman D."/>
            <person name="Hepburn T."/>
            <person name="Howarth C."/>
            <person name="Jen D."/>
            <person name="Larson L."/>
            <person name="Mehta T."/>
            <person name="Neiman D."/>
            <person name="Pearson M."/>
            <person name="Roberts A."/>
            <person name="Saif S."/>
            <person name="Shea T."/>
            <person name="Shenoy N."/>
            <person name="Sisk P."/>
            <person name="Stolte C."/>
            <person name="Sykes S."/>
            <person name="Walk T."/>
            <person name="White J."/>
            <person name="Yandava C."/>
            <person name="Haas B."/>
            <person name="Nusbaum C."/>
            <person name="Birren B."/>
        </authorList>
    </citation>
    <scope>NUCLEOTIDE SEQUENCE</scope>
    <source>
        <strain evidence="2">R3-111a-1</strain>
    </source>
</reference>
<dbReference type="EnsemblFungi" id="EJT70730">
    <property type="protein sequence ID" value="EJT70730"/>
    <property type="gene ID" value="GGTG_11753"/>
</dbReference>
<reference evidence="4" key="1">
    <citation type="submission" date="2010-07" db="EMBL/GenBank/DDBJ databases">
        <title>The genome sequence of Gaeumannomyces graminis var. tritici strain R3-111a-1.</title>
        <authorList>
            <consortium name="The Broad Institute Genome Sequencing Platform"/>
            <person name="Ma L.-J."/>
            <person name="Dead R."/>
            <person name="Young S."/>
            <person name="Zeng Q."/>
            <person name="Koehrsen M."/>
            <person name="Alvarado L."/>
            <person name="Berlin A."/>
            <person name="Chapman S.B."/>
            <person name="Chen Z."/>
            <person name="Freedman E."/>
            <person name="Gellesch M."/>
            <person name="Goldberg J."/>
            <person name="Griggs A."/>
            <person name="Gujja S."/>
            <person name="Heilman E.R."/>
            <person name="Heiman D."/>
            <person name="Hepburn T."/>
            <person name="Howarth C."/>
            <person name="Jen D."/>
            <person name="Larson L."/>
            <person name="Mehta T."/>
            <person name="Neiman D."/>
            <person name="Pearson M."/>
            <person name="Roberts A."/>
            <person name="Saif S."/>
            <person name="Shea T."/>
            <person name="Shenoy N."/>
            <person name="Sisk P."/>
            <person name="Stolte C."/>
            <person name="Sykes S."/>
            <person name="Walk T."/>
            <person name="White J."/>
            <person name="Yandava C."/>
            <person name="Haas B."/>
            <person name="Nusbaum C."/>
            <person name="Birren B."/>
        </authorList>
    </citation>
    <scope>NUCLEOTIDE SEQUENCE [LARGE SCALE GENOMIC DNA]</scope>
    <source>
        <strain evidence="4">R3-111a-1</strain>
    </source>
</reference>
<organism evidence="2">
    <name type="scientific">Gaeumannomyces tritici (strain R3-111a-1)</name>
    <name type="common">Wheat and barley take-all root rot fungus</name>
    <name type="synonym">Gaeumannomyces graminis var. tritici</name>
    <dbReference type="NCBI Taxonomy" id="644352"/>
    <lineage>
        <taxon>Eukaryota</taxon>
        <taxon>Fungi</taxon>
        <taxon>Dikarya</taxon>
        <taxon>Ascomycota</taxon>
        <taxon>Pezizomycotina</taxon>
        <taxon>Sordariomycetes</taxon>
        <taxon>Sordariomycetidae</taxon>
        <taxon>Magnaporthales</taxon>
        <taxon>Magnaporthaceae</taxon>
        <taxon>Gaeumannomyces</taxon>
    </lineage>
</organism>
<evidence type="ECO:0000256" key="1">
    <source>
        <dbReference type="SAM" id="MobiDB-lite"/>
    </source>
</evidence>
<dbReference type="HOGENOM" id="CLU_741947_0_0_1"/>
<evidence type="ECO:0000313" key="4">
    <source>
        <dbReference type="Proteomes" id="UP000006039"/>
    </source>
</evidence>
<gene>
    <name evidence="3" type="primary">20352211</name>
    <name evidence="2" type="ORF">GGTG_11753</name>
</gene>
<accession>J3PE30</accession>
<keyword evidence="4" id="KW-1185">Reference proteome</keyword>